<reference evidence="2" key="2">
    <citation type="submission" date="2023-06" db="EMBL/GenBank/DDBJ databases">
        <authorList>
            <consortium name="Lawrence Berkeley National Laboratory"/>
            <person name="Haridas S."/>
            <person name="Hensen N."/>
            <person name="Bonometti L."/>
            <person name="Westerberg I."/>
            <person name="Brannstrom I.O."/>
            <person name="Guillou S."/>
            <person name="Cros-Aarteil S."/>
            <person name="Calhoun S."/>
            <person name="Kuo A."/>
            <person name="Mondo S."/>
            <person name="Pangilinan J."/>
            <person name="Riley R."/>
            <person name="Labutti K."/>
            <person name="Andreopoulos B."/>
            <person name="Lipzen A."/>
            <person name="Chen C."/>
            <person name="Yanf M."/>
            <person name="Daum C."/>
            <person name="Ng V."/>
            <person name="Clum A."/>
            <person name="Steindorff A."/>
            <person name="Ohm R."/>
            <person name="Martin F."/>
            <person name="Silar P."/>
            <person name="Natvig D."/>
            <person name="Lalanne C."/>
            <person name="Gautier V."/>
            <person name="Ament-Velasquez S.L."/>
            <person name="Kruys A."/>
            <person name="Hutchinson M.I."/>
            <person name="Powell A.J."/>
            <person name="Barry K."/>
            <person name="Miller A.N."/>
            <person name="Grigoriev I.V."/>
            <person name="Debuchy R."/>
            <person name="Gladieux P."/>
            <person name="Thoren M.H."/>
            <person name="Johannesson H."/>
        </authorList>
    </citation>
    <scope>NUCLEOTIDE SEQUENCE</scope>
    <source>
        <strain evidence="2">CBS 958.72</strain>
    </source>
</reference>
<dbReference type="EMBL" id="JAULSN010000002">
    <property type="protein sequence ID" value="KAK3379638.1"/>
    <property type="molecule type" value="Genomic_DNA"/>
</dbReference>
<sequence length="421" mass="47412">MVDIRKRTNWFRRWLATQLMPEDSDDSQSSGTEADGQGIPTQTWTSDPDVEEAAGVPEQPRDEPPPPPDNDDRDVGNIGVADAPTNRDVECIGVADSPADNDDIDDKPWGDRIRDYCAPRFTELDMYKGDTPVMYLHCAGCGEDHAAGYFSAKQRALPPELRLCIGREGFVRICDHTTVQWEDVERLFRIDQATRHRGLEGIWCDHPACSVPKPCGYYARRRSVGIDDNKDVSLKFTWDFHYSSADLEREQGSEKERLRAAMARRHGGDDPSKVLCPVSRFGPIVEEDFPFMNWLGLSCKCYDYYGNPKTPYSFCSRYSFCLGVICSTLFRDENGGRCATVYGWATVDSRAGVPVGSIKGRINPGKGWFSMIHPDSYNEPGPMKWCNSAACRSYLLVGEPHLDVVPERDWKLRRPCILPCA</sequence>
<evidence type="ECO:0000256" key="1">
    <source>
        <dbReference type="SAM" id="MobiDB-lite"/>
    </source>
</evidence>
<name>A0AAE0NDR0_9PEZI</name>
<evidence type="ECO:0000313" key="2">
    <source>
        <dbReference type="EMBL" id="KAK3379638.1"/>
    </source>
</evidence>
<feature type="region of interest" description="Disordered" evidence="1">
    <location>
        <begin position="18"/>
        <end position="106"/>
    </location>
</feature>
<comment type="caution">
    <text evidence="2">The sequence shown here is derived from an EMBL/GenBank/DDBJ whole genome shotgun (WGS) entry which is preliminary data.</text>
</comment>
<accession>A0AAE0NDR0</accession>
<dbReference type="AlphaFoldDB" id="A0AAE0NDR0"/>
<gene>
    <name evidence="2" type="ORF">B0T24DRAFT_695498</name>
</gene>
<reference evidence="2" key="1">
    <citation type="journal article" date="2023" name="Mol. Phylogenet. Evol.">
        <title>Genome-scale phylogeny and comparative genomics of the fungal order Sordariales.</title>
        <authorList>
            <person name="Hensen N."/>
            <person name="Bonometti L."/>
            <person name="Westerberg I."/>
            <person name="Brannstrom I.O."/>
            <person name="Guillou S."/>
            <person name="Cros-Aarteil S."/>
            <person name="Calhoun S."/>
            <person name="Haridas S."/>
            <person name="Kuo A."/>
            <person name="Mondo S."/>
            <person name="Pangilinan J."/>
            <person name="Riley R."/>
            <person name="LaButti K."/>
            <person name="Andreopoulos B."/>
            <person name="Lipzen A."/>
            <person name="Chen C."/>
            <person name="Yan M."/>
            <person name="Daum C."/>
            <person name="Ng V."/>
            <person name="Clum A."/>
            <person name="Steindorff A."/>
            <person name="Ohm R.A."/>
            <person name="Martin F."/>
            <person name="Silar P."/>
            <person name="Natvig D.O."/>
            <person name="Lalanne C."/>
            <person name="Gautier V."/>
            <person name="Ament-Velasquez S.L."/>
            <person name="Kruys A."/>
            <person name="Hutchinson M.I."/>
            <person name="Powell A.J."/>
            <person name="Barry K."/>
            <person name="Miller A.N."/>
            <person name="Grigoriev I.V."/>
            <person name="Debuchy R."/>
            <person name="Gladieux P."/>
            <person name="Hiltunen Thoren M."/>
            <person name="Johannesson H."/>
        </authorList>
    </citation>
    <scope>NUCLEOTIDE SEQUENCE</scope>
    <source>
        <strain evidence="2">CBS 958.72</strain>
    </source>
</reference>
<dbReference type="Proteomes" id="UP001287356">
    <property type="component" value="Unassembled WGS sequence"/>
</dbReference>
<organism evidence="2 3">
    <name type="scientific">Lasiosphaeria ovina</name>
    <dbReference type="NCBI Taxonomy" id="92902"/>
    <lineage>
        <taxon>Eukaryota</taxon>
        <taxon>Fungi</taxon>
        <taxon>Dikarya</taxon>
        <taxon>Ascomycota</taxon>
        <taxon>Pezizomycotina</taxon>
        <taxon>Sordariomycetes</taxon>
        <taxon>Sordariomycetidae</taxon>
        <taxon>Sordariales</taxon>
        <taxon>Lasiosphaeriaceae</taxon>
        <taxon>Lasiosphaeria</taxon>
    </lineage>
</organism>
<proteinExistence type="predicted"/>
<protein>
    <submittedName>
        <fullName evidence="2">Uncharacterized protein</fullName>
    </submittedName>
</protein>
<keyword evidence="3" id="KW-1185">Reference proteome</keyword>
<evidence type="ECO:0000313" key="3">
    <source>
        <dbReference type="Proteomes" id="UP001287356"/>
    </source>
</evidence>